<name>A0ABW3I5F8_9FLAO</name>
<evidence type="ECO:0000313" key="3">
    <source>
        <dbReference type="Proteomes" id="UP001596997"/>
    </source>
</evidence>
<keyword evidence="3" id="KW-1185">Reference proteome</keyword>
<reference evidence="3" key="1">
    <citation type="journal article" date="2019" name="Int. J. Syst. Evol. Microbiol.">
        <title>The Global Catalogue of Microorganisms (GCM) 10K type strain sequencing project: providing services to taxonomists for standard genome sequencing and annotation.</title>
        <authorList>
            <consortium name="The Broad Institute Genomics Platform"/>
            <consortium name="The Broad Institute Genome Sequencing Center for Infectious Disease"/>
            <person name="Wu L."/>
            <person name="Ma J."/>
        </authorList>
    </citation>
    <scope>NUCLEOTIDE SEQUENCE [LARGE SCALE GENOMIC DNA]</scope>
    <source>
        <strain evidence="3">CCUG 62114</strain>
    </source>
</reference>
<keyword evidence="1" id="KW-0732">Signal</keyword>
<feature type="signal peptide" evidence="1">
    <location>
        <begin position="1"/>
        <end position="22"/>
    </location>
</feature>
<gene>
    <name evidence="2" type="ORF">ACFQ1O_13790</name>
</gene>
<feature type="chain" id="PRO_5045497301" evidence="1">
    <location>
        <begin position="23"/>
        <end position="81"/>
    </location>
</feature>
<accession>A0ABW3I5F8</accession>
<dbReference type="EMBL" id="JBHTJM010000011">
    <property type="protein sequence ID" value="MFD0965084.1"/>
    <property type="molecule type" value="Genomic_DNA"/>
</dbReference>
<evidence type="ECO:0000256" key="1">
    <source>
        <dbReference type="SAM" id="SignalP"/>
    </source>
</evidence>
<evidence type="ECO:0000313" key="2">
    <source>
        <dbReference type="EMBL" id="MFD0965084.1"/>
    </source>
</evidence>
<organism evidence="2 3">
    <name type="scientific">Pseudofulvibacter geojedonensis</name>
    <dbReference type="NCBI Taxonomy" id="1123758"/>
    <lineage>
        <taxon>Bacteria</taxon>
        <taxon>Pseudomonadati</taxon>
        <taxon>Bacteroidota</taxon>
        <taxon>Flavobacteriia</taxon>
        <taxon>Flavobacteriales</taxon>
        <taxon>Flavobacteriaceae</taxon>
        <taxon>Pseudofulvibacter</taxon>
    </lineage>
</organism>
<proteinExistence type="predicted"/>
<dbReference type="Proteomes" id="UP001596997">
    <property type="component" value="Unassembled WGS sequence"/>
</dbReference>
<protein>
    <submittedName>
        <fullName evidence="2">Uncharacterized protein</fullName>
    </submittedName>
</protein>
<comment type="caution">
    <text evidence="2">The sequence shown here is derived from an EMBL/GenBank/DDBJ whole genome shotgun (WGS) entry which is preliminary data.</text>
</comment>
<dbReference type="RefSeq" id="WP_377716909.1">
    <property type="nucleotide sequence ID" value="NZ_JBHTJM010000011.1"/>
</dbReference>
<sequence>MKKYIVICAGFLLFLTMSFILPNSPKEVNDCATYCAGYADVKVPNKKGDEQLKKWRKVYYACMKAKKCKKTKKVDSLSKKK</sequence>